<proteinExistence type="predicted"/>
<evidence type="ECO:0000313" key="1">
    <source>
        <dbReference type="EMBL" id="KRL91800.1"/>
    </source>
</evidence>
<accession>A0A0R1UKN9</accession>
<gene>
    <name evidence="1" type="ORF">FC43_GL000670</name>
</gene>
<protein>
    <submittedName>
        <fullName evidence="1">Uncharacterized protein</fullName>
    </submittedName>
</protein>
<dbReference type="Proteomes" id="UP000050816">
    <property type="component" value="Unassembled WGS sequence"/>
</dbReference>
<evidence type="ECO:0000313" key="2">
    <source>
        <dbReference type="Proteomes" id="UP000050816"/>
    </source>
</evidence>
<sequence length="62" mass="7083">MKEQIERRRELRKSWEAGILDMAKALEKRGMATSDIVATIADVQNISQTEAQKYCDRLVVTS</sequence>
<name>A0A0R1UKN9_9LACO</name>
<dbReference type="EMBL" id="AZFK01000015">
    <property type="protein sequence ID" value="KRL91800.1"/>
    <property type="molecule type" value="Genomic_DNA"/>
</dbReference>
<organism evidence="1 2">
    <name type="scientific">Limosilactobacillus ingluviei DSM 15946</name>
    <dbReference type="NCBI Taxonomy" id="1423760"/>
    <lineage>
        <taxon>Bacteria</taxon>
        <taxon>Bacillati</taxon>
        <taxon>Bacillota</taxon>
        <taxon>Bacilli</taxon>
        <taxon>Lactobacillales</taxon>
        <taxon>Lactobacillaceae</taxon>
        <taxon>Limosilactobacillus</taxon>
    </lineage>
</organism>
<dbReference type="RefSeq" id="WP_056953789.1">
    <property type="nucleotide sequence ID" value="NZ_AZFK01000015.1"/>
</dbReference>
<dbReference type="PATRIC" id="fig|1423760.3.peg.692"/>
<dbReference type="AlphaFoldDB" id="A0A0R1UKN9"/>
<comment type="caution">
    <text evidence="1">The sequence shown here is derived from an EMBL/GenBank/DDBJ whole genome shotgun (WGS) entry which is preliminary data.</text>
</comment>
<reference evidence="1 2" key="1">
    <citation type="journal article" date="2015" name="Genome Announc.">
        <title>Expanding the biotechnology potential of lactobacilli through comparative genomics of 213 strains and associated genera.</title>
        <authorList>
            <person name="Sun Z."/>
            <person name="Harris H.M."/>
            <person name="McCann A."/>
            <person name="Guo C."/>
            <person name="Argimon S."/>
            <person name="Zhang W."/>
            <person name="Yang X."/>
            <person name="Jeffery I.B."/>
            <person name="Cooney J.C."/>
            <person name="Kagawa T.F."/>
            <person name="Liu W."/>
            <person name="Song Y."/>
            <person name="Salvetti E."/>
            <person name="Wrobel A."/>
            <person name="Rasinkangas P."/>
            <person name="Parkhill J."/>
            <person name="Rea M.C."/>
            <person name="O'Sullivan O."/>
            <person name="Ritari J."/>
            <person name="Douillard F.P."/>
            <person name="Paul Ross R."/>
            <person name="Yang R."/>
            <person name="Briner A.E."/>
            <person name="Felis G.E."/>
            <person name="de Vos W.M."/>
            <person name="Barrangou R."/>
            <person name="Klaenhammer T.R."/>
            <person name="Caufield P.W."/>
            <person name="Cui Y."/>
            <person name="Zhang H."/>
            <person name="O'Toole P.W."/>
        </authorList>
    </citation>
    <scope>NUCLEOTIDE SEQUENCE [LARGE SCALE GENOMIC DNA]</scope>
    <source>
        <strain evidence="1 2">DSM 15946</strain>
    </source>
</reference>